<dbReference type="InterPro" id="IPR005139">
    <property type="entry name" value="PCRF"/>
</dbReference>
<dbReference type="Gene3D" id="1.20.58.410">
    <property type="entry name" value="Release factor"/>
    <property type="match status" value="1"/>
</dbReference>
<name>A0A1F8DST8_9BACT</name>
<organism evidence="5 6">
    <name type="scientific">Candidatus Wolfebacteria bacterium RIFCSPLOWO2_01_FULL_45_19</name>
    <dbReference type="NCBI Taxonomy" id="1802557"/>
    <lineage>
        <taxon>Bacteria</taxon>
        <taxon>Candidatus Wolfeibacteriota</taxon>
    </lineage>
</organism>
<dbReference type="PANTHER" id="PTHR43116">
    <property type="entry name" value="PEPTIDE CHAIN RELEASE FACTOR 2"/>
    <property type="match status" value="1"/>
</dbReference>
<evidence type="ECO:0000259" key="4">
    <source>
        <dbReference type="PROSITE" id="PS00745"/>
    </source>
</evidence>
<dbReference type="PROSITE" id="PS00745">
    <property type="entry name" value="RF_PROK_I"/>
    <property type="match status" value="1"/>
</dbReference>
<dbReference type="AlphaFoldDB" id="A0A1F8DST8"/>
<keyword evidence="3" id="KW-0175">Coiled coil</keyword>
<evidence type="ECO:0000256" key="3">
    <source>
        <dbReference type="SAM" id="Coils"/>
    </source>
</evidence>
<dbReference type="SMART" id="SM00937">
    <property type="entry name" value="PCRF"/>
    <property type="match status" value="1"/>
</dbReference>
<dbReference type="Gene3D" id="3.30.70.1660">
    <property type="match status" value="1"/>
</dbReference>
<feature type="domain" description="Prokaryotic-type class I peptide chain release factors" evidence="4">
    <location>
        <begin position="202"/>
        <end position="218"/>
    </location>
</feature>
<dbReference type="Pfam" id="PF03462">
    <property type="entry name" value="PCRF"/>
    <property type="match status" value="1"/>
</dbReference>
<keyword evidence="2" id="KW-0488">Methylation</keyword>
<dbReference type="STRING" id="1802557.A3A20_01970"/>
<dbReference type="InterPro" id="IPR045853">
    <property type="entry name" value="Pep_chain_release_fac_I_sf"/>
</dbReference>
<dbReference type="SUPFAM" id="SSF75620">
    <property type="entry name" value="Release factor"/>
    <property type="match status" value="1"/>
</dbReference>
<dbReference type="EMBL" id="MGIR01000001">
    <property type="protein sequence ID" value="OGM91681.1"/>
    <property type="molecule type" value="Genomic_DNA"/>
</dbReference>
<accession>A0A1F8DST8</accession>
<gene>
    <name evidence="5" type="ORF">A3A20_01970</name>
</gene>
<dbReference type="PANTHER" id="PTHR43116:SF3">
    <property type="entry name" value="CLASS I PEPTIDE CHAIN RELEASE FACTOR"/>
    <property type="match status" value="1"/>
</dbReference>
<dbReference type="Pfam" id="PF00472">
    <property type="entry name" value="RF-1"/>
    <property type="match status" value="1"/>
</dbReference>
<reference evidence="5 6" key="1">
    <citation type="journal article" date="2016" name="Nat. Commun.">
        <title>Thousands of microbial genomes shed light on interconnected biogeochemical processes in an aquifer system.</title>
        <authorList>
            <person name="Anantharaman K."/>
            <person name="Brown C.T."/>
            <person name="Hug L.A."/>
            <person name="Sharon I."/>
            <person name="Castelle C.J."/>
            <person name="Probst A.J."/>
            <person name="Thomas B.C."/>
            <person name="Singh A."/>
            <person name="Wilkins M.J."/>
            <person name="Karaoz U."/>
            <person name="Brodie E.L."/>
            <person name="Williams K.H."/>
            <person name="Hubbard S.S."/>
            <person name="Banfield J.F."/>
        </authorList>
    </citation>
    <scope>NUCLEOTIDE SEQUENCE [LARGE SCALE GENOMIC DNA]</scope>
</reference>
<evidence type="ECO:0000256" key="2">
    <source>
        <dbReference type="ARBA" id="ARBA00022481"/>
    </source>
</evidence>
<dbReference type="GO" id="GO:0005737">
    <property type="term" value="C:cytoplasm"/>
    <property type="evidence" value="ECO:0007669"/>
    <property type="project" value="UniProtKB-ARBA"/>
</dbReference>
<dbReference type="GO" id="GO:0003747">
    <property type="term" value="F:translation release factor activity"/>
    <property type="evidence" value="ECO:0007669"/>
    <property type="project" value="InterPro"/>
</dbReference>
<proteinExistence type="inferred from homology"/>
<evidence type="ECO:0000313" key="5">
    <source>
        <dbReference type="EMBL" id="OGM91681.1"/>
    </source>
</evidence>
<comment type="similarity">
    <text evidence="1">Belongs to the prokaryotic/mitochondrial release factor family.</text>
</comment>
<evidence type="ECO:0000256" key="1">
    <source>
        <dbReference type="ARBA" id="ARBA00010835"/>
    </source>
</evidence>
<protein>
    <recommendedName>
        <fullName evidence="4">Prokaryotic-type class I peptide chain release factors domain-containing protein</fullName>
    </recommendedName>
</protein>
<comment type="caution">
    <text evidence="5">The sequence shown here is derived from an EMBL/GenBank/DDBJ whole genome shotgun (WGS) entry which is preliminary data.</text>
</comment>
<dbReference type="Proteomes" id="UP000178946">
    <property type="component" value="Unassembled WGS sequence"/>
</dbReference>
<sequence>MEEIDGEVSNPEIWKDRRRAEELLKERGQLHELVAQFEELEKEIEVADEGNIDETEKKFNKLELQRLLSGKYDASNAVVSIFSGAGGQDAEDWTAMLYEMYAKYAAERKWQIVILDERFGEVGAKTGRMPLKHISFEIKGGHAFGYLKGEQGVHRLVRTSPFSAKQSRHTSFALVEVLPELPEIEEKNMVLPSEDLEVDFSRAGGPGGQNVNKVETAVRITHKPTGITAASRSERSQSQNREKALKLLKAKLFRFMETAQIKELGALRTKVKPEWGSQIRSYVLNPYKMVKDHRTGAETAQVENVLNGEIDIFIEAELQLG</sequence>
<evidence type="ECO:0000313" key="6">
    <source>
        <dbReference type="Proteomes" id="UP000178946"/>
    </source>
</evidence>
<dbReference type="InterPro" id="IPR000352">
    <property type="entry name" value="Pep_chain_release_fac_I"/>
</dbReference>
<dbReference type="Gene3D" id="3.30.160.20">
    <property type="match status" value="1"/>
</dbReference>
<feature type="coiled-coil region" evidence="3">
    <location>
        <begin position="20"/>
        <end position="50"/>
    </location>
</feature>